<protein>
    <submittedName>
        <fullName evidence="3">Uncharacterized protein LOC34621849</fullName>
    </submittedName>
</protein>
<dbReference type="GeneID" id="34621849"/>
<keyword evidence="2" id="KW-1185">Reference proteome</keyword>
<evidence type="ECO:0000256" key="1">
    <source>
        <dbReference type="SAM" id="MobiDB-lite"/>
    </source>
</evidence>
<evidence type="ECO:0000313" key="2">
    <source>
        <dbReference type="Proteomes" id="UP000515125"/>
    </source>
</evidence>
<feature type="compositionally biased region" description="Low complexity" evidence="1">
    <location>
        <begin position="899"/>
        <end position="911"/>
    </location>
</feature>
<feature type="region of interest" description="Disordered" evidence="1">
    <location>
        <begin position="894"/>
        <end position="924"/>
    </location>
</feature>
<dbReference type="AlphaFoldDB" id="A0A6P6RZK1"/>
<proteinExistence type="predicted"/>
<evidence type="ECO:0000313" key="3">
    <source>
        <dbReference type="RefSeq" id="XP_026193298.1"/>
    </source>
</evidence>
<gene>
    <name evidence="3" type="primary">LOC34621849</name>
</gene>
<accession>A0A6P6RZK1</accession>
<dbReference type="OrthoDB" id="427429at2759"/>
<dbReference type="RefSeq" id="XP_026193298.1">
    <property type="nucleotide sequence ID" value="XM_026337513.1"/>
</dbReference>
<sequence>MTLLRHSLARLFGKGAVAVAAVGLVSTPVDRRQLAVETLRQELDAIDRELKDWWLTRKVALERHRSLHAMLMRHNFVGLSVNSAELPDAQRALWTDLVAGHPKLEDSLSVDAREMKADLYMKMLREAADLESPVYAPGIVYLRCLKDNRTDTHANRSEVCQSKFEAFDSARRTLLTQQENATERAMVQQNISDLRAKSLFERRLHVLSLLESATAATAAAATAAAATAAASSSSRSSTGQFSGCWCRLCCSGRFGRSSRGCHSGLPCTAATAAAAGVLPLLLLLDVASWGALSATSRTALWALSMCRRRQSCMLLLLLQQQQQLPLWRGREPYCCSFPEGPLLSSASGRQLQLQQQQQQQLLLYDERQEYQVQSRRARPQPGLPIAAGVSAAVALSEKSVGSCLVIGCSRNGIQQQRLTCAAAAEALLQAGGRLVSAPLSAEGALRQQLSAARGWSSRPPLLHQTFLTQPVASDSGADTGAAEDAPAAGYAPASPLLFMCCIGRNDTGDGVLCSSSSLPAASPLLLSIDAANTCCLFSLSGRLELQPKLRRCLRLTPLMSRNTPPWGLPLHQHVSRCWTSTVMRIHSSSSSYGGSSMTSSKLLAGQQARPALHPYLAESGASSPAVVALYDVQHEVCWDGDDSSSCSSCSSCSGCSSRSSSSETHLPEVLRPQNELELPRSSGSFVVDLSPLDGSALLLQQQQQHQQQYGVLVSSGAVCIVDAHRMQCINRMDLPRSLSASTASTTVATPAATPAAAAATTAAPGSWARRLLPLSRATQVVVLPRELRIADARIPNLIRAASLQPQPEQHYPASLEEELVVAADIIGETLAGLSERGTVLLLDLRNSSRMRCLAAPPVQSLRTARGDGSLAPSFYYPPGPYSAIPPSVLTLRKFRSDSRSGSSTSSPASCSTADTGGEIHPTPIPSYRAALESSAVTAGAAAARAAAASKRSQLQKGAVSGSAALQCLLQQQQQSVALQRGICVSSAGIRSLQSPGRRHVSEVGADGVVHFWHWGASRPWLSWVVEAADCPSPATPGYGACKAFSCRVAAASVGSPADAGSEQGRRSGVGRGGEGLYFPRHACASVDATDAATAAAAAATDAATRRPCTTRAAAATASQRNRPVRTAHFVS</sequence>
<name>A0A6P6RZK1_9EIME</name>
<dbReference type="Proteomes" id="UP000515125">
    <property type="component" value="Unplaced"/>
</dbReference>
<organism evidence="2 3">
    <name type="scientific">Cyclospora cayetanensis</name>
    <dbReference type="NCBI Taxonomy" id="88456"/>
    <lineage>
        <taxon>Eukaryota</taxon>
        <taxon>Sar</taxon>
        <taxon>Alveolata</taxon>
        <taxon>Apicomplexa</taxon>
        <taxon>Conoidasida</taxon>
        <taxon>Coccidia</taxon>
        <taxon>Eucoccidiorida</taxon>
        <taxon>Eimeriorina</taxon>
        <taxon>Eimeriidae</taxon>
        <taxon>Cyclospora</taxon>
    </lineage>
</organism>
<reference evidence="3" key="1">
    <citation type="submission" date="2025-08" db="UniProtKB">
        <authorList>
            <consortium name="RefSeq"/>
        </authorList>
    </citation>
    <scope>IDENTIFICATION</scope>
</reference>